<keyword evidence="2" id="KW-1185">Reference proteome</keyword>
<dbReference type="Proteomes" id="UP001165065">
    <property type="component" value="Unassembled WGS sequence"/>
</dbReference>
<evidence type="ECO:0000313" key="2">
    <source>
        <dbReference type="Proteomes" id="UP001165065"/>
    </source>
</evidence>
<organism evidence="1 2">
    <name type="scientific">Triparma columacea</name>
    <dbReference type="NCBI Taxonomy" id="722753"/>
    <lineage>
        <taxon>Eukaryota</taxon>
        <taxon>Sar</taxon>
        <taxon>Stramenopiles</taxon>
        <taxon>Ochrophyta</taxon>
        <taxon>Bolidophyceae</taxon>
        <taxon>Parmales</taxon>
        <taxon>Triparmaceae</taxon>
        <taxon>Triparma</taxon>
    </lineage>
</organism>
<dbReference type="AlphaFoldDB" id="A0A9W7GG96"/>
<proteinExistence type="predicted"/>
<evidence type="ECO:0000313" key="1">
    <source>
        <dbReference type="EMBL" id="GMI44181.1"/>
    </source>
</evidence>
<reference evidence="2" key="1">
    <citation type="journal article" date="2023" name="Commun. Biol.">
        <title>Genome analysis of Parmales, the sister group of diatoms, reveals the evolutionary specialization of diatoms from phago-mixotrophs to photoautotrophs.</title>
        <authorList>
            <person name="Ban H."/>
            <person name="Sato S."/>
            <person name="Yoshikawa S."/>
            <person name="Yamada K."/>
            <person name="Nakamura Y."/>
            <person name="Ichinomiya M."/>
            <person name="Sato N."/>
            <person name="Blanc-Mathieu R."/>
            <person name="Endo H."/>
            <person name="Kuwata A."/>
            <person name="Ogata H."/>
        </authorList>
    </citation>
    <scope>NUCLEOTIDE SEQUENCE [LARGE SCALE GENOMIC DNA]</scope>
</reference>
<gene>
    <name evidence="1" type="ORF">TrCOL_g5504</name>
</gene>
<comment type="caution">
    <text evidence="1">The sequence shown here is derived from an EMBL/GenBank/DDBJ whole genome shotgun (WGS) entry which is preliminary data.</text>
</comment>
<dbReference type="EMBL" id="BRYA01000208">
    <property type="protein sequence ID" value="GMI44181.1"/>
    <property type="molecule type" value="Genomic_DNA"/>
</dbReference>
<sequence length="325" mass="37079">MPEVSCGSCPASSNAVPLVYHNGMISCFDCCAEGADFPDPTRFPRSPTTPTASIYQGQCGFHPPLPVPFEYTGSPPSMLPTKPNKKKIFATMKKMGGASQFSCYTRTSNIDELIGACNTYDQRVQEMPANTYDMTRDYDWMKDLGKLLVPLPTTWWQPLVRPPPLDELRHHHLARKPTMGPYKDGWKPYVVAWIHGLEYRASIDGNDFYYDRDGGPPYNPRTNAFWVPRKPPSDWTDDYRPSIMVDGKMYYHHVETALLWGARIDHDLVDGKSKPDAYAVTVFGGFLVCDHIRENMRWLWGVRDLQFTTNKNNLEKERLDRLGSL</sequence>
<accession>A0A9W7GG96</accession>
<protein>
    <submittedName>
        <fullName evidence="1">Uncharacterized protein</fullName>
    </submittedName>
</protein>
<name>A0A9W7GG96_9STRA</name>